<evidence type="ECO:0000256" key="7">
    <source>
        <dbReference type="ARBA" id="ARBA00023242"/>
    </source>
</evidence>
<dbReference type="AlphaFoldDB" id="A0A1V6Q565"/>
<evidence type="ECO:0000256" key="6">
    <source>
        <dbReference type="ARBA" id="ARBA00022490"/>
    </source>
</evidence>
<dbReference type="PANTHER" id="PTHR41391">
    <property type="entry name" value="RESTRICTION OF TELOMERE CAPPING PROTEIN 4"/>
    <property type="match status" value="1"/>
</dbReference>
<dbReference type="PANTHER" id="PTHR41391:SF1">
    <property type="entry name" value="RESTRICTION OF TELOMERE CAPPING PROTEIN 4"/>
    <property type="match status" value="1"/>
</dbReference>
<feature type="domain" description="Restriction of telomere capping protein 4 C-terminal" evidence="9">
    <location>
        <begin position="360"/>
        <end position="477"/>
    </location>
</feature>
<feature type="region of interest" description="Disordered" evidence="8">
    <location>
        <begin position="256"/>
        <end position="284"/>
    </location>
</feature>
<dbReference type="GO" id="GO:0005634">
    <property type="term" value="C:nucleus"/>
    <property type="evidence" value="ECO:0007669"/>
    <property type="project" value="UniProtKB-SubCell"/>
</dbReference>
<comment type="subcellular location">
    <subcellularLocation>
        <location evidence="3">Cytoplasm</location>
    </subcellularLocation>
    <subcellularLocation>
        <location evidence="2">Nucleus</location>
    </subcellularLocation>
</comment>
<comment type="function">
    <text evidence="1">May be involved in a process influencing telomere capping.</text>
</comment>
<dbReference type="Proteomes" id="UP000191672">
    <property type="component" value="Unassembled WGS sequence"/>
</dbReference>
<evidence type="ECO:0000256" key="5">
    <source>
        <dbReference type="ARBA" id="ARBA00015162"/>
    </source>
</evidence>
<reference evidence="11" key="1">
    <citation type="journal article" date="2017" name="Nat. Microbiol.">
        <title>Global analysis of biosynthetic gene clusters reveals vast potential of secondary metabolite production in Penicillium species.</title>
        <authorList>
            <person name="Nielsen J.C."/>
            <person name="Grijseels S."/>
            <person name="Prigent S."/>
            <person name="Ji B."/>
            <person name="Dainat J."/>
            <person name="Nielsen K.F."/>
            <person name="Frisvad J.C."/>
            <person name="Workman M."/>
            <person name="Nielsen J."/>
        </authorList>
    </citation>
    <scope>NUCLEOTIDE SEQUENCE [LARGE SCALE GENOMIC DNA]</scope>
    <source>
        <strain evidence="11">IBT 31811</strain>
    </source>
</reference>
<feature type="compositionally biased region" description="Polar residues" evidence="8">
    <location>
        <begin position="28"/>
        <end position="54"/>
    </location>
</feature>
<dbReference type="EMBL" id="MDYN01000013">
    <property type="protein sequence ID" value="OQD84390.1"/>
    <property type="molecule type" value="Genomic_DNA"/>
</dbReference>
<feature type="region of interest" description="Disordered" evidence="8">
    <location>
        <begin position="473"/>
        <end position="519"/>
    </location>
</feature>
<evidence type="ECO:0000313" key="10">
    <source>
        <dbReference type="EMBL" id="OQD84390.1"/>
    </source>
</evidence>
<dbReference type="Pfam" id="PF14474">
    <property type="entry name" value="RTC4"/>
    <property type="match status" value="1"/>
</dbReference>
<protein>
    <recommendedName>
        <fullName evidence="5">Restriction of telomere capping protein 4</fullName>
    </recommendedName>
</protein>
<keyword evidence="7" id="KW-0539">Nucleus</keyword>
<gene>
    <name evidence="10" type="ORF">PENANT_c013G02861</name>
</gene>
<keyword evidence="6" id="KW-0963">Cytoplasm</keyword>
<organism evidence="10 11">
    <name type="scientific">Penicillium antarcticum</name>
    <dbReference type="NCBI Taxonomy" id="416450"/>
    <lineage>
        <taxon>Eukaryota</taxon>
        <taxon>Fungi</taxon>
        <taxon>Dikarya</taxon>
        <taxon>Ascomycota</taxon>
        <taxon>Pezizomycotina</taxon>
        <taxon>Eurotiomycetes</taxon>
        <taxon>Eurotiomycetidae</taxon>
        <taxon>Eurotiales</taxon>
        <taxon>Aspergillaceae</taxon>
        <taxon>Penicillium</taxon>
    </lineage>
</organism>
<feature type="compositionally biased region" description="Polar residues" evidence="8">
    <location>
        <begin position="100"/>
        <end position="122"/>
    </location>
</feature>
<dbReference type="InterPro" id="IPR039024">
    <property type="entry name" value="RTC4"/>
</dbReference>
<evidence type="ECO:0000259" key="9">
    <source>
        <dbReference type="SMART" id="SM01312"/>
    </source>
</evidence>
<comment type="caution">
    <text evidence="10">The sequence shown here is derived from an EMBL/GenBank/DDBJ whole genome shotgun (WGS) entry which is preliminary data.</text>
</comment>
<proteinExistence type="inferred from homology"/>
<feature type="compositionally biased region" description="Polar residues" evidence="8">
    <location>
        <begin position="165"/>
        <end position="184"/>
    </location>
</feature>
<evidence type="ECO:0000256" key="4">
    <source>
        <dbReference type="ARBA" id="ARBA00009461"/>
    </source>
</evidence>
<dbReference type="GO" id="GO:0005737">
    <property type="term" value="C:cytoplasm"/>
    <property type="evidence" value="ECO:0007669"/>
    <property type="project" value="UniProtKB-SubCell"/>
</dbReference>
<feature type="compositionally biased region" description="Low complexity" evidence="8">
    <location>
        <begin position="256"/>
        <end position="270"/>
    </location>
</feature>
<sequence>MSSRPKRDASYASNRLTRGNGPGGHLLSTFNKPESPNDTESDIQPSIEKPTQSYEPAIDDAPLSSEDEEADNDSDASQGRRNDRTNTTMEQRLADDYVISQGSPQNYSGSYHKSTFVRTNGGMSDEENNPHFMSSQSSKRKRATYAKPQPLSRHSSVSKPPAASGKTSPAKSKTLKSSAKQPDNANKEPEEPEEPEVTFKMPKDLPSSSPRRSFAGRRKNGASENIPPPILPNESFSASSFGTLSSKEQQLLLQDSDSSLNSPLSSPSSSMCEEMSQLEDRQPSSAQKALCPMCKAEVDREMLKLFEAQPKQRIREQQQFCASHQERSAMREWEAKGYPEINWDTFDERLQGHFPELEKLLVPDTSCYYRNILDTSMKSGQAKNFRLTLDGDGLESITCGYYGTKGAGKMLQAVIDRFSLRLRRLATSDHIAKTAGVAGYAQSVLVPELAVRLVKEDMNVSDEAARQILRESIEIESEDNTTPKSKPPKSHTTTTPKALDPMIQENASENLYSPDSPGA</sequence>
<evidence type="ECO:0000256" key="8">
    <source>
        <dbReference type="SAM" id="MobiDB-lite"/>
    </source>
</evidence>
<comment type="similarity">
    <text evidence="4">Belongs to the RTC4 family.</text>
</comment>
<feature type="compositionally biased region" description="Acidic residues" evidence="8">
    <location>
        <begin position="65"/>
        <end position="74"/>
    </location>
</feature>
<keyword evidence="11" id="KW-1185">Reference proteome</keyword>
<evidence type="ECO:0000256" key="2">
    <source>
        <dbReference type="ARBA" id="ARBA00004123"/>
    </source>
</evidence>
<feature type="region of interest" description="Disordered" evidence="8">
    <location>
        <begin position="1"/>
        <end position="238"/>
    </location>
</feature>
<dbReference type="InterPro" id="IPR028094">
    <property type="entry name" value="RTC4_C"/>
</dbReference>
<evidence type="ECO:0000256" key="1">
    <source>
        <dbReference type="ARBA" id="ARBA00002738"/>
    </source>
</evidence>
<dbReference type="STRING" id="416450.A0A1V6Q565"/>
<accession>A0A1V6Q565</accession>
<evidence type="ECO:0000256" key="3">
    <source>
        <dbReference type="ARBA" id="ARBA00004496"/>
    </source>
</evidence>
<evidence type="ECO:0000313" key="11">
    <source>
        <dbReference type="Proteomes" id="UP000191672"/>
    </source>
</evidence>
<name>A0A1V6Q565_9EURO</name>
<dbReference type="SMART" id="SM01312">
    <property type="entry name" value="RTC4"/>
    <property type="match status" value="1"/>
</dbReference>